<dbReference type="EC" id="3.1.3.16" evidence="7"/>
<dbReference type="PROSITE" id="PS00125">
    <property type="entry name" value="SER_THR_PHOSPHATASE"/>
    <property type="match status" value="1"/>
</dbReference>
<gene>
    <name evidence="10" type="ORF">CYFA0S_02e05358g</name>
</gene>
<comment type="catalytic activity">
    <reaction evidence="5">
        <text>O-phospho-L-seryl-[protein] + H2O = L-seryl-[protein] + phosphate</text>
        <dbReference type="Rhea" id="RHEA:20629"/>
        <dbReference type="Rhea" id="RHEA-COMP:9863"/>
        <dbReference type="Rhea" id="RHEA-COMP:11604"/>
        <dbReference type="ChEBI" id="CHEBI:15377"/>
        <dbReference type="ChEBI" id="CHEBI:29999"/>
        <dbReference type="ChEBI" id="CHEBI:43474"/>
        <dbReference type="ChEBI" id="CHEBI:83421"/>
        <dbReference type="EC" id="3.1.3.16"/>
    </reaction>
</comment>
<dbReference type="InterPro" id="IPR029052">
    <property type="entry name" value="Metallo-depent_PP-like"/>
</dbReference>
<dbReference type="SUPFAM" id="SSF56300">
    <property type="entry name" value="Metallo-dependent phosphatases"/>
    <property type="match status" value="1"/>
</dbReference>
<evidence type="ECO:0000256" key="3">
    <source>
        <dbReference type="ARBA" id="ARBA00022912"/>
    </source>
</evidence>
<reference evidence="10" key="1">
    <citation type="journal article" date="2014" name="Genome Announc.">
        <title>Genome sequence of the yeast Cyberlindnera fabianii (Hansenula fabianii).</title>
        <authorList>
            <person name="Freel K.C."/>
            <person name="Sarilar V."/>
            <person name="Neuveglise C."/>
            <person name="Devillers H."/>
            <person name="Friedrich A."/>
            <person name="Schacherer J."/>
        </authorList>
    </citation>
    <scope>NUCLEOTIDE SEQUENCE</scope>
    <source>
        <strain evidence="10">YJS4271</strain>
    </source>
</reference>
<comment type="catalytic activity">
    <reaction evidence="6 7">
        <text>O-phospho-L-threonyl-[protein] + H2O = L-threonyl-[protein] + phosphate</text>
        <dbReference type="Rhea" id="RHEA:47004"/>
        <dbReference type="Rhea" id="RHEA-COMP:11060"/>
        <dbReference type="Rhea" id="RHEA-COMP:11605"/>
        <dbReference type="ChEBI" id="CHEBI:15377"/>
        <dbReference type="ChEBI" id="CHEBI:30013"/>
        <dbReference type="ChEBI" id="CHEBI:43474"/>
        <dbReference type="ChEBI" id="CHEBI:61977"/>
        <dbReference type="EC" id="3.1.3.16"/>
    </reaction>
</comment>
<dbReference type="AlphaFoldDB" id="A0A061AVJ6"/>
<dbReference type="PANTHER" id="PTHR11668">
    <property type="entry name" value="SERINE/THREONINE PROTEIN PHOSPHATASE"/>
    <property type="match status" value="1"/>
</dbReference>
<feature type="domain" description="Serine/threonine specific protein phosphatases" evidence="9">
    <location>
        <begin position="324"/>
        <end position="329"/>
    </location>
</feature>
<dbReference type="GO" id="GO:0007059">
    <property type="term" value="P:chromosome segregation"/>
    <property type="evidence" value="ECO:0007669"/>
    <property type="project" value="TreeGrafter"/>
</dbReference>
<dbReference type="GO" id="GO:0046872">
    <property type="term" value="F:metal ion binding"/>
    <property type="evidence" value="ECO:0007669"/>
    <property type="project" value="UniProtKB-KW"/>
</dbReference>
<dbReference type="Pfam" id="PF00149">
    <property type="entry name" value="Metallophos"/>
    <property type="match status" value="1"/>
</dbReference>
<evidence type="ECO:0000259" key="9">
    <source>
        <dbReference type="PROSITE" id="PS00125"/>
    </source>
</evidence>
<evidence type="ECO:0000256" key="8">
    <source>
        <dbReference type="SAM" id="MobiDB-lite"/>
    </source>
</evidence>
<dbReference type="GO" id="GO:0007346">
    <property type="term" value="P:regulation of mitotic cell cycle"/>
    <property type="evidence" value="ECO:0007669"/>
    <property type="project" value="TreeGrafter"/>
</dbReference>
<dbReference type="SMART" id="SM00156">
    <property type="entry name" value="PP2Ac"/>
    <property type="match status" value="1"/>
</dbReference>
<protein>
    <recommendedName>
        <fullName evidence="7">Serine/threonine-protein phosphatase</fullName>
        <ecNumber evidence="7">3.1.3.16</ecNumber>
    </recommendedName>
</protein>
<dbReference type="Gene3D" id="3.60.21.10">
    <property type="match status" value="1"/>
</dbReference>
<feature type="compositionally biased region" description="Polar residues" evidence="8">
    <location>
        <begin position="38"/>
        <end position="58"/>
    </location>
</feature>
<evidence type="ECO:0000256" key="1">
    <source>
        <dbReference type="ARBA" id="ARBA00022723"/>
    </source>
</evidence>
<dbReference type="Pfam" id="PF16891">
    <property type="entry name" value="STPPase_N"/>
    <property type="match status" value="1"/>
</dbReference>
<evidence type="ECO:0000313" key="10">
    <source>
        <dbReference type="EMBL" id="CDR38756.1"/>
    </source>
</evidence>
<accession>A0A061AVJ6</accession>
<dbReference type="GO" id="GO:0005737">
    <property type="term" value="C:cytoplasm"/>
    <property type="evidence" value="ECO:0007669"/>
    <property type="project" value="TreeGrafter"/>
</dbReference>
<dbReference type="InterPro" id="IPR050341">
    <property type="entry name" value="PP1_catalytic_subunit"/>
</dbReference>
<proteinExistence type="inferred from homology"/>
<feature type="compositionally biased region" description="Polar residues" evidence="8">
    <location>
        <begin position="1"/>
        <end position="18"/>
    </location>
</feature>
<dbReference type="FunFam" id="3.60.21.10:FF:000026">
    <property type="entry name" value="Serine/threonine-protein phosphatase"/>
    <property type="match status" value="1"/>
</dbReference>
<dbReference type="InterPro" id="IPR004843">
    <property type="entry name" value="Calcineurin-like_PHP"/>
</dbReference>
<dbReference type="PhylomeDB" id="A0A061AVJ6"/>
<dbReference type="PANTHER" id="PTHR11668:SF423">
    <property type="entry name" value="SERINE_THREONINE-PROTEIN PHOSPHATASE PPQ"/>
    <property type="match status" value="1"/>
</dbReference>
<organism evidence="10">
    <name type="scientific">Cyberlindnera fabianii</name>
    <name type="common">Yeast</name>
    <name type="synonym">Hansenula fabianii</name>
    <dbReference type="NCBI Taxonomy" id="36022"/>
    <lineage>
        <taxon>Eukaryota</taxon>
        <taxon>Fungi</taxon>
        <taxon>Dikarya</taxon>
        <taxon>Ascomycota</taxon>
        <taxon>Saccharomycotina</taxon>
        <taxon>Saccharomycetes</taxon>
        <taxon>Phaffomycetales</taxon>
        <taxon>Phaffomycetaceae</taxon>
        <taxon>Cyberlindnera</taxon>
    </lineage>
</organism>
<evidence type="ECO:0000256" key="6">
    <source>
        <dbReference type="ARBA" id="ARBA00048336"/>
    </source>
</evidence>
<keyword evidence="1" id="KW-0479">Metal-binding</keyword>
<dbReference type="InterPro" id="IPR006186">
    <property type="entry name" value="Ser/Thr-sp_prot-phosphatase"/>
</dbReference>
<comment type="similarity">
    <text evidence="7">Belongs to the PPP phosphatase family.</text>
</comment>
<dbReference type="OrthoDB" id="1930084at2759"/>
<sequence>MGNSPSKNASSNTHSAQPGLTVANEEPEPDDRKYSSYHAHTTQRSSTSSARKIQYNKSKLQKKIPSHFNAQNKNFTYDDNSPEDKYDSTAADADRFDLDISLSMAQALTISNKKNIPDHVDSATQAIPVDSSLTTTTTSSSSNTDKLDEVSSSFSDVFTTDSSSSSLSMSPPVANLPPILEESAVKRHSIPKNSGLDVDSVIDRLLQLGPRSNSSSPILHASKQSPRLEDFPISPREVAMICSKVREVFLEQPSLLRLGAPVKIVGDIHGQFNDLLRILKLSGLPPHSNYLFLGDYVDRGKQSLETILLLFCFKIKYPENFFMLRGNHESANITKIYGFYDECKRRLSLKSWKQFVDVFNTLPIAAIISDKIFCIHGGLSPSLHSMEQIEQIHRPTDVPEEGLLADLLWSDPDKSVTEWSENDRGVSYCFGKKVVESFTKKFKFDLIIRGHMVVEDGYEFFARKKLCTVFSAPNYCGEFNNWGAVLSVDQNLLCSFELLKPNKKL</sequence>
<feature type="compositionally biased region" description="Polar residues" evidence="8">
    <location>
        <begin position="68"/>
        <end position="79"/>
    </location>
</feature>
<dbReference type="VEuPathDB" id="FungiDB:BON22_0108"/>
<evidence type="ECO:0000256" key="7">
    <source>
        <dbReference type="RuleBase" id="RU004273"/>
    </source>
</evidence>
<keyword evidence="2 7" id="KW-0378">Hydrolase</keyword>
<dbReference type="EMBL" id="LK052887">
    <property type="protein sequence ID" value="CDR38756.1"/>
    <property type="molecule type" value="Genomic_DNA"/>
</dbReference>
<keyword evidence="3" id="KW-0904">Protein phosphatase</keyword>
<dbReference type="GO" id="GO:0005634">
    <property type="term" value="C:nucleus"/>
    <property type="evidence" value="ECO:0007669"/>
    <property type="project" value="TreeGrafter"/>
</dbReference>
<name>A0A061AVJ6_CYBFA</name>
<dbReference type="InterPro" id="IPR031675">
    <property type="entry name" value="STPPase_N"/>
</dbReference>
<dbReference type="PRINTS" id="PR00114">
    <property type="entry name" value="STPHPHTASE"/>
</dbReference>
<evidence type="ECO:0000256" key="2">
    <source>
        <dbReference type="ARBA" id="ARBA00022801"/>
    </source>
</evidence>
<evidence type="ECO:0000256" key="4">
    <source>
        <dbReference type="ARBA" id="ARBA00023211"/>
    </source>
</evidence>
<dbReference type="GO" id="GO:0004722">
    <property type="term" value="F:protein serine/threonine phosphatase activity"/>
    <property type="evidence" value="ECO:0007669"/>
    <property type="project" value="UniProtKB-EC"/>
</dbReference>
<keyword evidence="4" id="KW-0464">Manganese</keyword>
<feature type="region of interest" description="Disordered" evidence="8">
    <location>
        <begin position="1"/>
        <end position="88"/>
    </location>
</feature>
<evidence type="ECO:0000256" key="5">
    <source>
        <dbReference type="ARBA" id="ARBA00047761"/>
    </source>
</evidence>